<evidence type="ECO:0000313" key="3">
    <source>
        <dbReference type="Proteomes" id="UP000030762"/>
    </source>
</evidence>
<keyword evidence="3" id="KW-1185">Reference proteome</keyword>
<feature type="compositionally biased region" description="Basic and acidic residues" evidence="1">
    <location>
        <begin position="1"/>
        <end position="17"/>
    </location>
</feature>
<organism evidence="2 3">
    <name type="scientific">Saprolegnia diclina (strain VS20)</name>
    <dbReference type="NCBI Taxonomy" id="1156394"/>
    <lineage>
        <taxon>Eukaryota</taxon>
        <taxon>Sar</taxon>
        <taxon>Stramenopiles</taxon>
        <taxon>Oomycota</taxon>
        <taxon>Saprolegniomycetes</taxon>
        <taxon>Saprolegniales</taxon>
        <taxon>Saprolegniaceae</taxon>
        <taxon>Saprolegnia</taxon>
    </lineage>
</organism>
<feature type="region of interest" description="Disordered" evidence="1">
    <location>
        <begin position="1"/>
        <end position="33"/>
    </location>
</feature>
<protein>
    <submittedName>
        <fullName evidence="2">Uncharacterized protein</fullName>
    </submittedName>
</protein>
<dbReference type="Proteomes" id="UP000030762">
    <property type="component" value="Unassembled WGS sequence"/>
</dbReference>
<dbReference type="GeneID" id="19955889"/>
<dbReference type="InParanoid" id="T0R4P2"/>
<dbReference type="VEuPathDB" id="FungiDB:SDRG_15162"/>
<sequence length="79" mass="8297">MASDGYDRMSETDERRSSFSYSQPGASSAGGVDGFTRSSILDRDIVAAPVDHAVPIPPKAFKGRIRVRSAGPACCSCSS</sequence>
<gene>
    <name evidence="2" type="ORF">SDRG_15162</name>
</gene>
<dbReference type="AlphaFoldDB" id="T0R4P2"/>
<reference evidence="2 3" key="1">
    <citation type="submission" date="2012-04" db="EMBL/GenBank/DDBJ databases">
        <title>The Genome Sequence of Saprolegnia declina VS20.</title>
        <authorList>
            <consortium name="The Broad Institute Genome Sequencing Platform"/>
            <person name="Russ C."/>
            <person name="Nusbaum C."/>
            <person name="Tyler B."/>
            <person name="van West P."/>
            <person name="Dieguez-Uribeondo J."/>
            <person name="de Bruijn I."/>
            <person name="Tripathy S."/>
            <person name="Jiang R."/>
            <person name="Young S.K."/>
            <person name="Zeng Q."/>
            <person name="Gargeya S."/>
            <person name="Fitzgerald M."/>
            <person name="Haas B."/>
            <person name="Abouelleil A."/>
            <person name="Alvarado L."/>
            <person name="Arachchi H.M."/>
            <person name="Berlin A."/>
            <person name="Chapman S.B."/>
            <person name="Goldberg J."/>
            <person name="Griggs A."/>
            <person name="Gujja S."/>
            <person name="Hansen M."/>
            <person name="Howarth C."/>
            <person name="Imamovic A."/>
            <person name="Larimer J."/>
            <person name="McCowen C."/>
            <person name="Montmayeur A."/>
            <person name="Murphy C."/>
            <person name="Neiman D."/>
            <person name="Pearson M."/>
            <person name="Priest M."/>
            <person name="Roberts A."/>
            <person name="Saif S."/>
            <person name="Shea T."/>
            <person name="Sisk P."/>
            <person name="Sykes S."/>
            <person name="Wortman J."/>
            <person name="Nusbaum C."/>
            <person name="Birren B."/>
        </authorList>
    </citation>
    <scope>NUCLEOTIDE SEQUENCE [LARGE SCALE GENOMIC DNA]</scope>
    <source>
        <strain evidence="2 3">VS20</strain>
    </source>
</reference>
<evidence type="ECO:0000256" key="1">
    <source>
        <dbReference type="SAM" id="MobiDB-lite"/>
    </source>
</evidence>
<dbReference type="RefSeq" id="XP_008619548.1">
    <property type="nucleotide sequence ID" value="XM_008621326.1"/>
</dbReference>
<proteinExistence type="predicted"/>
<name>T0R4P2_SAPDV</name>
<evidence type="ECO:0000313" key="2">
    <source>
        <dbReference type="EMBL" id="EQC27048.1"/>
    </source>
</evidence>
<dbReference type="EMBL" id="JH767216">
    <property type="protein sequence ID" value="EQC27048.1"/>
    <property type="molecule type" value="Genomic_DNA"/>
</dbReference>
<accession>T0R4P2</accession>